<dbReference type="AlphaFoldDB" id="A0A520KU20"/>
<dbReference type="EMBL" id="RXIF01000002">
    <property type="protein sequence ID" value="RZN65540.1"/>
    <property type="molecule type" value="Genomic_DNA"/>
</dbReference>
<reference evidence="3 4" key="1">
    <citation type="journal article" date="2019" name="Nat. Microbiol.">
        <title>Wide diversity of methane and short-chain alkane metabolisms in uncultured archaea.</title>
        <authorList>
            <person name="Borrel G."/>
            <person name="Adam P.S."/>
            <person name="McKay L.J."/>
            <person name="Chen L.X."/>
            <person name="Sierra-Garcia I.N."/>
            <person name="Sieber C.M."/>
            <person name="Letourneur Q."/>
            <person name="Ghozlane A."/>
            <person name="Andersen G.L."/>
            <person name="Li W.J."/>
            <person name="Hallam S.J."/>
            <person name="Muyzer G."/>
            <person name="de Oliveira V.M."/>
            <person name="Inskeep W.P."/>
            <person name="Banfield J.F."/>
            <person name="Gribaldo S."/>
        </authorList>
    </citation>
    <scope>NUCLEOTIDE SEQUENCE [LARGE SCALE GENOMIC DNA]</scope>
    <source>
        <strain evidence="3">NM1a</strain>
    </source>
</reference>
<dbReference type="InterPro" id="IPR003736">
    <property type="entry name" value="PAAI_dom"/>
</dbReference>
<organism evidence="3 4">
    <name type="scientific">Methanoliparum thermophilum</name>
    <dbReference type="NCBI Taxonomy" id="2491083"/>
    <lineage>
        <taxon>Archaea</taxon>
        <taxon>Methanobacteriati</taxon>
        <taxon>Methanobacteriota</taxon>
        <taxon>Candidatus Methanoliparia</taxon>
        <taxon>Candidatus Methanoliparales</taxon>
        <taxon>Candidatus Methanoliparaceae</taxon>
        <taxon>Candidatus Methanoliparum</taxon>
    </lineage>
</organism>
<evidence type="ECO:0000256" key="1">
    <source>
        <dbReference type="ARBA" id="ARBA00022801"/>
    </source>
</evidence>
<proteinExistence type="predicted"/>
<evidence type="ECO:0000313" key="4">
    <source>
        <dbReference type="Proteomes" id="UP000317158"/>
    </source>
</evidence>
<sequence length="135" mass="14688">MTNKYLDLVQKEDQQVNRLFRFLGVKIIKISSEEVIFSLPTSEDLTQGNGVIAGGILSTLMDEAMAHVVMANLEGTTNIATIDMTVRFFKPAKGNELTARATLKKPGRKIVFTHAVVTDGMTTLADADASFIILG</sequence>
<gene>
    <name evidence="3" type="ORF">EF806_01230</name>
</gene>
<comment type="caution">
    <text evidence="3">The sequence shown here is derived from an EMBL/GenBank/DDBJ whole genome shotgun (WGS) entry which is preliminary data.</text>
</comment>
<accession>A0A520KU20</accession>
<keyword evidence="1" id="KW-0378">Hydrolase</keyword>
<dbReference type="GO" id="GO:0016787">
    <property type="term" value="F:hydrolase activity"/>
    <property type="evidence" value="ECO:0007669"/>
    <property type="project" value="UniProtKB-KW"/>
</dbReference>
<dbReference type="NCBIfam" id="TIGR00369">
    <property type="entry name" value="unchar_dom_1"/>
    <property type="match status" value="1"/>
</dbReference>
<dbReference type="PANTHER" id="PTHR43240:SF20">
    <property type="entry name" value="MEDIUM_LONG-CHAIN ACYL-COA THIOESTERASE YIGI"/>
    <property type="match status" value="1"/>
</dbReference>
<evidence type="ECO:0000259" key="2">
    <source>
        <dbReference type="Pfam" id="PF03061"/>
    </source>
</evidence>
<dbReference type="SUPFAM" id="SSF54637">
    <property type="entry name" value="Thioesterase/thiol ester dehydrase-isomerase"/>
    <property type="match status" value="1"/>
</dbReference>
<dbReference type="CDD" id="cd03443">
    <property type="entry name" value="PaaI_thioesterase"/>
    <property type="match status" value="1"/>
</dbReference>
<dbReference type="InterPro" id="IPR006683">
    <property type="entry name" value="Thioestr_dom"/>
</dbReference>
<name>A0A520KU20_METT2</name>
<dbReference type="Pfam" id="PF03061">
    <property type="entry name" value="4HBT"/>
    <property type="match status" value="1"/>
</dbReference>
<dbReference type="InterPro" id="IPR029069">
    <property type="entry name" value="HotDog_dom_sf"/>
</dbReference>
<dbReference type="Proteomes" id="UP000317158">
    <property type="component" value="Unassembled WGS sequence"/>
</dbReference>
<dbReference type="PANTHER" id="PTHR43240">
    <property type="entry name" value="1,4-DIHYDROXY-2-NAPHTHOYL-COA THIOESTERASE 1"/>
    <property type="match status" value="1"/>
</dbReference>
<feature type="domain" description="Thioesterase" evidence="2">
    <location>
        <begin position="49"/>
        <end position="120"/>
    </location>
</feature>
<protein>
    <submittedName>
        <fullName evidence="3">PaaI family thioesterase</fullName>
    </submittedName>
</protein>
<evidence type="ECO:0000313" key="3">
    <source>
        <dbReference type="EMBL" id="RZN65540.1"/>
    </source>
</evidence>
<dbReference type="Gene3D" id="3.10.129.10">
    <property type="entry name" value="Hotdog Thioesterase"/>
    <property type="match status" value="1"/>
</dbReference>